<dbReference type="OrthoDB" id="10251381at2759"/>
<dbReference type="SMART" id="SM00320">
    <property type="entry name" value="WD40"/>
    <property type="match status" value="6"/>
</dbReference>
<reference evidence="8" key="2">
    <citation type="submission" date="2015-01" db="EMBL/GenBank/DDBJ databases">
        <title>Evolutionary Origins and Diversification of the Mycorrhizal Mutualists.</title>
        <authorList>
            <consortium name="DOE Joint Genome Institute"/>
            <consortium name="Mycorrhizal Genomics Consortium"/>
            <person name="Kohler A."/>
            <person name="Kuo A."/>
            <person name="Nagy L.G."/>
            <person name="Floudas D."/>
            <person name="Copeland A."/>
            <person name="Barry K.W."/>
            <person name="Cichocki N."/>
            <person name="Veneault-Fourrey C."/>
            <person name="LaButti K."/>
            <person name="Lindquist E.A."/>
            <person name="Lipzen A."/>
            <person name="Lundell T."/>
            <person name="Morin E."/>
            <person name="Murat C."/>
            <person name="Riley R."/>
            <person name="Ohm R."/>
            <person name="Sun H."/>
            <person name="Tunlid A."/>
            <person name="Henrissat B."/>
            <person name="Grigoriev I.V."/>
            <person name="Hibbett D.S."/>
            <person name="Martin F."/>
        </authorList>
    </citation>
    <scope>NUCLEOTIDE SEQUENCE [LARGE SCALE GENOMIC DNA]</scope>
    <source>
        <strain evidence="8">MAFF 305830</strain>
    </source>
</reference>
<evidence type="ECO:0000256" key="4">
    <source>
        <dbReference type="ARBA" id="ARBA00023242"/>
    </source>
</evidence>
<keyword evidence="8" id="KW-1185">Reference proteome</keyword>
<accession>A0A0C2X585</accession>
<gene>
    <name evidence="7" type="ORF">M408DRAFT_14091</name>
</gene>
<reference evidence="7 8" key="1">
    <citation type="submission" date="2014-04" db="EMBL/GenBank/DDBJ databases">
        <authorList>
            <consortium name="DOE Joint Genome Institute"/>
            <person name="Kuo A."/>
            <person name="Zuccaro A."/>
            <person name="Kohler A."/>
            <person name="Nagy L.G."/>
            <person name="Floudas D."/>
            <person name="Copeland A."/>
            <person name="Barry K.W."/>
            <person name="Cichocki N."/>
            <person name="Veneault-Fourrey C."/>
            <person name="LaButti K."/>
            <person name="Lindquist E.A."/>
            <person name="Lipzen A."/>
            <person name="Lundell T."/>
            <person name="Morin E."/>
            <person name="Murat C."/>
            <person name="Sun H."/>
            <person name="Tunlid A."/>
            <person name="Henrissat B."/>
            <person name="Grigoriev I.V."/>
            <person name="Hibbett D.S."/>
            <person name="Martin F."/>
            <person name="Nordberg H.P."/>
            <person name="Cantor M.N."/>
            <person name="Hua S.X."/>
        </authorList>
    </citation>
    <scope>NUCLEOTIDE SEQUENCE [LARGE SCALE GENOMIC DNA]</scope>
    <source>
        <strain evidence="7 8">MAFF 305830</strain>
    </source>
</reference>
<dbReference type="EMBL" id="KN824278">
    <property type="protein sequence ID" value="KIM33278.1"/>
    <property type="molecule type" value="Genomic_DNA"/>
</dbReference>
<feature type="repeat" description="WD" evidence="5">
    <location>
        <begin position="251"/>
        <end position="292"/>
    </location>
</feature>
<dbReference type="Pfam" id="PF08154">
    <property type="entry name" value="NLE"/>
    <property type="match status" value="1"/>
</dbReference>
<organism evidence="7 8">
    <name type="scientific">Serendipita vermifera MAFF 305830</name>
    <dbReference type="NCBI Taxonomy" id="933852"/>
    <lineage>
        <taxon>Eukaryota</taxon>
        <taxon>Fungi</taxon>
        <taxon>Dikarya</taxon>
        <taxon>Basidiomycota</taxon>
        <taxon>Agaricomycotina</taxon>
        <taxon>Agaricomycetes</taxon>
        <taxon>Sebacinales</taxon>
        <taxon>Serendipitaceae</taxon>
        <taxon>Serendipita</taxon>
    </lineage>
</organism>
<proteinExistence type="predicted"/>
<dbReference type="InterPro" id="IPR020472">
    <property type="entry name" value="WD40_PAC1"/>
</dbReference>
<dbReference type="Gene3D" id="2.130.10.10">
    <property type="entry name" value="YVTN repeat-like/Quinoprotein amine dehydrogenase"/>
    <property type="match status" value="2"/>
</dbReference>
<dbReference type="PRINTS" id="PR00320">
    <property type="entry name" value="GPROTEINBRPT"/>
</dbReference>
<sequence>MVMRSKEKPCFDLAMASSELSHPVVFTTTTQHVLPPSKYLIPAGWARFQLSQLINKTLALPQPTPFDFLVRGQILRGTIAEWCALNGVKEEETLEIEYFESLMPPKRLGSIEGEEWIGSVSCQAKGHILTGSYDSVVRIYDLSQNLLHSISGHTGPVTSVCWASPDSLTSRAVISGSHDGTARITPVPNLESQGSPQPLLSTASLLLHTSPLSSVAVNASGSHILTAGWDGLLGLFSTEIPQEDEAPLHVLKSHTGKITRGIFQKSGKTAYSCSMDSTIRMWDTELGVCTDTITANNRPMTDLAILSDETTLLASSSDRVVSLYDLRQATQSGPPPVLPHPSFPSTLCAHPTSSHKVASGAYDGFVRMWDLRSMKSPVNVFEVASKKGKDGKKILALDWVQGLLVVGGEAAVDLWKVSENDEVTRS</sequence>
<dbReference type="InterPro" id="IPR036322">
    <property type="entry name" value="WD40_repeat_dom_sf"/>
</dbReference>
<name>A0A0C2X585_SERVB</name>
<dbReference type="InterPro" id="IPR015943">
    <property type="entry name" value="WD40/YVTN_repeat-like_dom_sf"/>
</dbReference>
<dbReference type="PROSITE" id="PS50082">
    <property type="entry name" value="WD_REPEATS_2"/>
    <property type="match status" value="2"/>
</dbReference>
<evidence type="ECO:0000313" key="7">
    <source>
        <dbReference type="EMBL" id="KIM33278.1"/>
    </source>
</evidence>
<dbReference type="GO" id="GO:0005730">
    <property type="term" value="C:nucleolus"/>
    <property type="evidence" value="ECO:0007669"/>
    <property type="project" value="UniProtKB-SubCell"/>
</dbReference>
<dbReference type="AlphaFoldDB" id="A0A0C2X585"/>
<dbReference type="HOGENOM" id="CLU_000288_57_0_1"/>
<dbReference type="SUPFAM" id="SSF50978">
    <property type="entry name" value="WD40 repeat-like"/>
    <property type="match status" value="1"/>
</dbReference>
<dbReference type="InterPro" id="IPR019775">
    <property type="entry name" value="WD40_repeat_CS"/>
</dbReference>
<evidence type="ECO:0000256" key="1">
    <source>
        <dbReference type="ARBA" id="ARBA00004604"/>
    </source>
</evidence>
<evidence type="ECO:0000259" key="6">
    <source>
        <dbReference type="Pfam" id="PF08154"/>
    </source>
</evidence>
<protein>
    <recommendedName>
        <fullName evidence="6">NLE domain-containing protein</fullName>
    </recommendedName>
</protein>
<dbReference type="PROSITE" id="PS00678">
    <property type="entry name" value="WD_REPEATS_1"/>
    <property type="match status" value="2"/>
</dbReference>
<keyword evidence="4" id="KW-0539">Nucleus</keyword>
<feature type="domain" description="NLE" evidence="6">
    <location>
        <begin position="24"/>
        <end position="82"/>
    </location>
</feature>
<dbReference type="Proteomes" id="UP000054097">
    <property type="component" value="Unassembled WGS sequence"/>
</dbReference>
<comment type="subcellular location">
    <subcellularLocation>
        <location evidence="1">Nucleus</location>
        <location evidence="1">Nucleolus</location>
    </subcellularLocation>
</comment>
<dbReference type="PANTHER" id="PTHR19855:SF11">
    <property type="entry name" value="RIBOSOME BIOGENESIS PROTEIN WDR12"/>
    <property type="match status" value="1"/>
</dbReference>
<dbReference type="PANTHER" id="PTHR19855">
    <property type="entry name" value="WD40 REPEAT PROTEIN 12, 37"/>
    <property type="match status" value="1"/>
</dbReference>
<dbReference type="InterPro" id="IPR012972">
    <property type="entry name" value="NLE"/>
</dbReference>
<evidence type="ECO:0000256" key="2">
    <source>
        <dbReference type="ARBA" id="ARBA00022574"/>
    </source>
</evidence>
<evidence type="ECO:0000256" key="3">
    <source>
        <dbReference type="ARBA" id="ARBA00022737"/>
    </source>
</evidence>
<evidence type="ECO:0000256" key="5">
    <source>
        <dbReference type="PROSITE-ProRule" id="PRU00221"/>
    </source>
</evidence>
<keyword evidence="2 5" id="KW-0853">WD repeat</keyword>
<dbReference type="PROSITE" id="PS50294">
    <property type="entry name" value="WD_REPEATS_REGION"/>
    <property type="match status" value="1"/>
</dbReference>
<dbReference type="STRING" id="933852.A0A0C2X585"/>
<feature type="repeat" description="WD" evidence="5">
    <location>
        <begin position="357"/>
        <end position="379"/>
    </location>
</feature>
<evidence type="ECO:0000313" key="8">
    <source>
        <dbReference type="Proteomes" id="UP000054097"/>
    </source>
</evidence>
<dbReference type="InterPro" id="IPR001680">
    <property type="entry name" value="WD40_rpt"/>
</dbReference>
<keyword evidence="3" id="KW-0677">Repeat</keyword>
<dbReference type="Pfam" id="PF00400">
    <property type="entry name" value="WD40"/>
    <property type="match status" value="6"/>
</dbReference>